<evidence type="ECO:0000256" key="10">
    <source>
        <dbReference type="PROSITE-ProRule" id="PRU00043"/>
    </source>
</evidence>
<dbReference type="InterPro" id="IPR002126">
    <property type="entry name" value="Cadherin-like_dom"/>
</dbReference>
<dbReference type="FunFam" id="2.60.40.60:FF:000104">
    <property type="entry name" value="cadherin-23 isoform X1"/>
    <property type="match status" value="1"/>
</dbReference>
<dbReference type="PANTHER" id="PTHR24027:SF423">
    <property type="entry name" value="PROTOCADHERIN-16"/>
    <property type="match status" value="1"/>
</dbReference>
<keyword evidence="9" id="KW-1015">Disulfide bond</keyword>
<dbReference type="PROSITE" id="PS50268">
    <property type="entry name" value="CADHERIN_2"/>
    <property type="match status" value="2"/>
</dbReference>
<name>A0A2G9PPW5_AQUCT</name>
<keyword evidence="8" id="KW-0472">Membrane</keyword>
<evidence type="ECO:0000256" key="4">
    <source>
        <dbReference type="ARBA" id="ARBA00022729"/>
    </source>
</evidence>
<keyword evidence="4" id="KW-0732">Signal</keyword>
<keyword evidence="2" id="KW-0245">EGF-like domain</keyword>
<dbReference type="PRINTS" id="PR00205">
    <property type="entry name" value="CADHERIN"/>
</dbReference>
<evidence type="ECO:0000256" key="8">
    <source>
        <dbReference type="ARBA" id="ARBA00023136"/>
    </source>
</evidence>
<keyword evidence="3" id="KW-0812">Transmembrane</keyword>
<reference evidence="13" key="1">
    <citation type="journal article" date="2017" name="Nat. Commun.">
        <title>The North American bullfrog draft genome provides insight into hormonal regulation of long noncoding RNA.</title>
        <authorList>
            <person name="Hammond S.A."/>
            <person name="Warren R.L."/>
            <person name="Vandervalk B.P."/>
            <person name="Kucuk E."/>
            <person name="Khan H."/>
            <person name="Gibb E.A."/>
            <person name="Pandoh P."/>
            <person name="Kirk H."/>
            <person name="Zhao Y."/>
            <person name="Jones M."/>
            <person name="Mungall A.J."/>
            <person name="Coope R."/>
            <person name="Pleasance S."/>
            <person name="Moore R.A."/>
            <person name="Holt R.A."/>
            <person name="Round J.M."/>
            <person name="Ohora S."/>
            <person name="Walle B.V."/>
            <person name="Veldhoen N."/>
            <person name="Helbing C.C."/>
            <person name="Birol I."/>
        </authorList>
    </citation>
    <scope>NUCLEOTIDE SEQUENCE [LARGE SCALE GENOMIC DNA]</scope>
</reference>
<dbReference type="PANTHER" id="PTHR24027">
    <property type="entry name" value="CADHERIN-23"/>
    <property type="match status" value="1"/>
</dbReference>
<dbReference type="OrthoDB" id="6252479at2759"/>
<evidence type="ECO:0000256" key="1">
    <source>
        <dbReference type="ARBA" id="ARBA00004167"/>
    </source>
</evidence>
<evidence type="ECO:0000313" key="13">
    <source>
        <dbReference type="Proteomes" id="UP000228934"/>
    </source>
</evidence>
<protein>
    <recommendedName>
        <fullName evidence="11">Cadherin domain-containing protein</fullName>
    </recommendedName>
</protein>
<dbReference type="CDD" id="cd11304">
    <property type="entry name" value="Cadherin_repeat"/>
    <property type="match status" value="2"/>
</dbReference>
<dbReference type="GO" id="GO:0016477">
    <property type="term" value="P:cell migration"/>
    <property type="evidence" value="ECO:0007669"/>
    <property type="project" value="TreeGrafter"/>
</dbReference>
<dbReference type="AlphaFoldDB" id="A0A2G9PPW5"/>
<proteinExistence type="predicted"/>
<organism evidence="12 13">
    <name type="scientific">Aquarana catesbeiana</name>
    <name type="common">American bullfrog</name>
    <name type="synonym">Rana catesbeiana</name>
    <dbReference type="NCBI Taxonomy" id="8400"/>
    <lineage>
        <taxon>Eukaryota</taxon>
        <taxon>Metazoa</taxon>
        <taxon>Chordata</taxon>
        <taxon>Craniata</taxon>
        <taxon>Vertebrata</taxon>
        <taxon>Euteleostomi</taxon>
        <taxon>Amphibia</taxon>
        <taxon>Batrachia</taxon>
        <taxon>Anura</taxon>
        <taxon>Neobatrachia</taxon>
        <taxon>Ranoidea</taxon>
        <taxon>Ranidae</taxon>
        <taxon>Aquarana</taxon>
    </lineage>
</organism>
<keyword evidence="13" id="KW-1185">Reference proteome</keyword>
<feature type="domain" description="Cadherin" evidence="11">
    <location>
        <begin position="4"/>
        <end position="101"/>
    </location>
</feature>
<dbReference type="InterPro" id="IPR015919">
    <property type="entry name" value="Cadherin-like_sf"/>
</dbReference>
<dbReference type="SUPFAM" id="SSF49313">
    <property type="entry name" value="Cadherin-like"/>
    <property type="match status" value="2"/>
</dbReference>
<dbReference type="PROSITE" id="PS00232">
    <property type="entry name" value="CADHERIN_1"/>
    <property type="match status" value="1"/>
</dbReference>
<dbReference type="GO" id="GO:0045296">
    <property type="term" value="F:cadherin binding"/>
    <property type="evidence" value="ECO:0007669"/>
    <property type="project" value="TreeGrafter"/>
</dbReference>
<accession>A0A2G9PPW5</accession>
<evidence type="ECO:0000259" key="11">
    <source>
        <dbReference type="PROSITE" id="PS50268"/>
    </source>
</evidence>
<keyword evidence="5" id="KW-0677">Repeat</keyword>
<gene>
    <name evidence="12" type="ORF">AB205_0064260</name>
</gene>
<evidence type="ECO:0000256" key="9">
    <source>
        <dbReference type="ARBA" id="ARBA00023157"/>
    </source>
</evidence>
<keyword evidence="7" id="KW-1133">Transmembrane helix</keyword>
<dbReference type="GO" id="GO:0005509">
    <property type="term" value="F:calcium ion binding"/>
    <property type="evidence" value="ECO:0007669"/>
    <property type="project" value="UniProtKB-UniRule"/>
</dbReference>
<dbReference type="SMART" id="SM00112">
    <property type="entry name" value="CA"/>
    <property type="match status" value="2"/>
</dbReference>
<feature type="non-terminal residue" evidence="12">
    <location>
        <position position="223"/>
    </location>
</feature>
<feature type="domain" description="Cadherin" evidence="11">
    <location>
        <begin position="102"/>
        <end position="217"/>
    </location>
</feature>
<dbReference type="FunFam" id="2.60.40.60:FF:000058">
    <property type="entry name" value="FAT atypical cadherin 3"/>
    <property type="match status" value="1"/>
</dbReference>
<dbReference type="InterPro" id="IPR039808">
    <property type="entry name" value="Cadherin"/>
</dbReference>
<dbReference type="GO" id="GO:0007156">
    <property type="term" value="P:homophilic cell adhesion via plasma membrane adhesion molecules"/>
    <property type="evidence" value="ECO:0007669"/>
    <property type="project" value="InterPro"/>
</dbReference>
<evidence type="ECO:0000256" key="2">
    <source>
        <dbReference type="ARBA" id="ARBA00022536"/>
    </source>
</evidence>
<dbReference type="Proteomes" id="UP000228934">
    <property type="component" value="Unassembled WGS sequence"/>
</dbReference>
<dbReference type="EMBL" id="KV922675">
    <property type="protein sequence ID" value="PIO05402.1"/>
    <property type="molecule type" value="Genomic_DNA"/>
</dbReference>
<feature type="non-terminal residue" evidence="12">
    <location>
        <position position="1"/>
    </location>
</feature>
<dbReference type="Pfam" id="PF00028">
    <property type="entry name" value="Cadherin"/>
    <property type="match status" value="2"/>
</dbReference>
<evidence type="ECO:0000256" key="7">
    <source>
        <dbReference type="ARBA" id="ARBA00022989"/>
    </source>
</evidence>
<comment type="subcellular location">
    <subcellularLocation>
        <location evidence="1">Membrane</location>
        <topology evidence="1">Single-pass membrane protein</topology>
    </subcellularLocation>
</comment>
<sequence>PLKVTVPELTESNTFIISVTATDRDSEMYGPVSYRIISPHKGFVINPTTGSIHTDTPVEIKDKNTVIPILVAAQDNGFPVLTSTVIIELQVHDTNNHAPIFSEDVYQICVRENTSIGETILTFTATDLDWTCENGYIDFSIAGGNLQNMFVVESVGILSQPPFVVTGKLAINGILDYEINRNHKLLLIASDRGLPSLSSSTTVLISIIDSNDNPPLLQSNEYH</sequence>
<dbReference type="GO" id="GO:0016342">
    <property type="term" value="C:catenin complex"/>
    <property type="evidence" value="ECO:0007669"/>
    <property type="project" value="TreeGrafter"/>
</dbReference>
<dbReference type="InterPro" id="IPR020894">
    <property type="entry name" value="Cadherin_CS"/>
</dbReference>
<dbReference type="Gene3D" id="2.60.40.60">
    <property type="entry name" value="Cadherins"/>
    <property type="match status" value="2"/>
</dbReference>
<evidence type="ECO:0000256" key="6">
    <source>
        <dbReference type="ARBA" id="ARBA00022837"/>
    </source>
</evidence>
<evidence type="ECO:0000256" key="5">
    <source>
        <dbReference type="ARBA" id="ARBA00022737"/>
    </source>
</evidence>
<evidence type="ECO:0000256" key="3">
    <source>
        <dbReference type="ARBA" id="ARBA00022692"/>
    </source>
</evidence>
<keyword evidence="6 10" id="KW-0106">Calcium</keyword>
<dbReference type="GO" id="GO:0008013">
    <property type="term" value="F:beta-catenin binding"/>
    <property type="evidence" value="ECO:0007669"/>
    <property type="project" value="TreeGrafter"/>
</dbReference>
<evidence type="ECO:0000313" key="12">
    <source>
        <dbReference type="EMBL" id="PIO05402.1"/>
    </source>
</evidence>